<keyword evidence="1" id="KW-0378">Hydrolase</keyword>
<accession>A0ACA8ZEB0</accession>
<evidence type="ECO:0000313" key="1">
    <source>
        <dbReference type="EMBL" id="CAB3395232.1"/>
    </source>
</evidence>
<protein>
    <submittedName>
        <fullName evidence="1">Enzyme</fullName>
        <ecNumber evidence="1">3.4.11.-</ecNumber>
    </submittedName>
</protein>
<dbReference type="Proteomes" id="UP000501793">
    <property type="component" value="Chromosome"/>
</dbReference>
<keyword evidence="1" id="KW-0645">Protease</keyword>
<gene>
    <name evidence="1" type="ORF">FAVT5_3285</name>
</gene>
<evidence type="ECO:0000313" key="2">
    <source>
        <dbReference type="Proteomes" id="UP000501793"/>
    </source>
</evidence>
<sequence>MLLSGGSAYGLAAADGVMRFLEERGYGLDVGVGRVPIVPAAVLFDLAVGSATRRPDAAMGYAACEAALTVPRRGRVGAGTGATVGKALGYERAMDSGLGTAAVRLPGGLIVAALMAVNAVGHVVDPETGQVLAGPKGKDGRPLDTLALWGEGPSGGLLPGTNTTIGAVVTNARLNKAQANKIAAVAQDGLARVIRPAHTMYDGDTIFALATGELEAPVDVVGAFAAEVVAQAILDALP</sequence>
<proteinExistence type="predicted"/>
<keyword evidence="1" id="KW-0031">Aminopeptidase</keyword>
<name>A0ACA8ZEB0_9BACL</name>
<keyword evidence="2" id="KW-1185">Reference proteome</keyword>
<organism evidence="1 2">
    <name type="scientific">Kyrpidia spormannii</name>
    <dbReference type="NCBI Taxonomy" id="2055160"/>
    <lineage>
        <taxon>Bacteria</taxon>
        <taxon>Bacillati</taxon>
        <taxon>Bacillota</taxon>
        <taxon>Bacilli</taxon>
        <taxon>Bacillales</taxon>
        <taxon>Alicyclobacillaceae</taxon>
        <taxon>Kyrpidia</taxon>
    </lineage>
</organism>
<dbReference type="EMBL" id="LR792684">
    <property type="protein sequence ID" value="CAB3395232.1"/>
    <property type="molecule type" value="Genomic_DNA"/>
</dbReference>
<dbReference type="EC" id="3.4.11.-" evidence="1"/>
<reference evidence="1" key="1">
    <citation type="submission" date="2020-04" db="EMBL/GenBank/DDBJ databases">
        <authorList>
            <person name="Hogendoorn C."/>
        </authorList>
    </citation>
    <scope>NUCLEOTIDE SEQUENCE</scope>
    <source>
        <strain evidence="1">FAVT5</strain>
    </source>
</reference>